<dbReference type="EMBL" id="BMXA01000008">
    <property type="protein sequence ID" value="GHA19608.1"/>
    <property type="molecule type" value="Genomic_DNA"/>
</dbReference>
<evidence type="ECO:0000256" key="2">
    <source>
        <dbReference type="ARBA" id="ARBA00022519"/>
    </source>
</evidence>
<dbReference type="AlphaFoldDB" id="A0A918VST8"/>
<dbReference type="RefSeq" id="WP_189402687.1">
    <property type="nucleotide sequence ID" value="NZ_BMXA01000008.1"/>
</dbReference>
<dbReference type="Gene3D" id="1.10.3810.10">
    <property type="entry name" value="Biosynthetic peptidoglycan transglycosylase-like"/>
    <property type="match status" value="1"/>
</dbReference>
<evidence type="ECO:0000256" key="9">
    <source>
        <dbReference type="ARBA" id="ARBA00023136"/>
    </source>
</evidence>
<comment type="caution">
    <text evidence="13">The sequence shown here is derived from an EMBL/GenBank/DDBJ whole genome shotgun (WGS) entry which is preliminary data.</text>
</comment>
<comment type="pathway">
    <text evidence="11">Cell wall biogenesis; peptidoglycan biosynthesis.</text>
</comment>
<sequence>MSELMRPTRSNAEVQRRRLRSNFIGKQPNEPRARRYRRGRRKRGWFWRWTFRLILLVCFISALPMVVLRYYNPPTSSFIELNIRNNNTNIKHKWVDFEDISLYFPNAVIASEDQQFPNHFGFDIKQIREVLEDRENGISRGASTITQQTVKNLFLWPKRSYLRKGLEAWLVVWMELIVPKQRILELYVNFAQFGKSVFGIGAASEYYFGVPARDLTPYQSALIAASLPTPSRSNPADPSDYLKERAAYIQDQMPRVGGRRMVRDL</sequence>
<feature type="domain" description="Glycosyl transferase family 51" evidence="12">
    <location>
        <begin position="88"/>
        <end position="253"/>
    </location>
</feature>
<protein>
    <recommendedName>
        <fullName evidence="11">Biosynthetic peptidoglycan transglycosylase</fullName>
        <ecNumber evidence="11">2.4.99.28</ecNumber>
    </recommendedName>
    <alternativeName>
        <fullName evidence="11">Glycan polymerase</fullName>
    </alternativeName>
    <alternativeName>
        <fullName evidence="11">Peptidoglycan glycosyltransferase MtgA</fullName>
        <shortName evidence="11">PGT</shortName>
    </alternativeName>
</protein>
<keyword evidence="8 11" id="KW-1133">Transmembrane helix</keyword>
<dbReference type="PANTHER" id="PTHR30400">
    <property type="entry name" value="MONOFUNCTIONAL BIOSYNTHETIC PEPTIDOGLYCAN TRANSGLYCOSYLASE"/>
    <property type="match status" value="1"/>
</dbReference>
<dbReference type="GO" id="GO:0071555">
    <property type="term" value="P:cell wall organization"/>
    <property type="evidence" value="ECO:0007669"/>
    <property type="project" value="UniProtKB-KW"/>
</dbReference>
<reference evidence="13" key="1">
    <citation type="journal article" date="2014" name="Int. J. Syst. Evol. Microbiol.">
        <title>Complete genome sequence of Corynebacterium casei LMG S-19264T (=DSM 44701T), isolated from a smear-ripened cheese.</title>
        <authorList>
            <consortium name="US DOE Joint Genome Institute (JGI-PGF)"/>
            <person name="Walter F."/>
            <person name="Albersmeier A."/>
            <person name="Kalinowski J."/>
            <person name="Ruckert C."/>
        </authorList>
    </citation>
    <scope>NUCLEOTIDE SEQUENCE</scope>
    <source>
        <strain evidence="13">KCTC 12711</strain>
    </source>
</reference>
<keyword evidence="6 11" id="KW-0133">Cell shape</keyword>
<evidence type="ECO:0000313" key="14">
    <source>
        <dbReference type="Proteomes" id="UP000614811"/>
    </source>
</evidence>
<gene>
    <name evidence="11 13" type="primary">mtgA</name>
    <name evidence="13" type="ORF">GCM10008090_31630</name>
</gene>
<evidence type="ECO:0000256" key="4">
    <source>
        <dbReference type="ARBA" id="ARBA00022679"/>
    </source>
</evidence>
<dbReference type="GO" id="GO:0016763">
    <property type="term" value="F:pentosyltransferase activity"/>
    <property type="evidence" value="ECO:0007669"/>
    <property type="project" value="InterPro"/>
</dbReference>
<dbReference type="GO" id="GO:0009274">
    <property type="term" value="C:peptidoglycan-based cell wall"/>
    <property type="evidence" value="ECO:0007669"/>
    <property type="project" value="InterPro"/>
</dbReference>
<dbReference type="PANTHER" id="PTHR30400:SF0">
    <property type="entry name" value="BIOSYNTHETIC PEPTIDOGLYCAN TRANSGLYCOSYLASE"/>
    <property type="match status" value="1"/>
</dbReference>
<dbReference type="Pfam" id="PF00912">
    <property type="entry name" value="Transgly"/>
    <property type="match status" value="1"/>
</dbReference>
<evidence type="ECO:0000256" key="8">
    <source>
        <dbReference type="ARBA" id="ARBA00022989"/>
    </source>
</evidence>
<keyword evidence="4 11" id="KW-0808">Transferase</keyword>
<evidence type="ECO:0000256" key="3">
    <source>
        <dbReference type="ARBA" id="ARBA00022676"/>
    </source>
</evidence>
<keyword evidence="3 11" id="KW-0328">Glycosyltransferase</keyword>
<keyword evidence="10 11" id="KW-0961">Cell wall biogenesis/degradation</keyword>
<proteinExistence type="inferred from homology"/>
<comment type="catalytic activity">
    <reaction evidence="11">
        <text>[GlcNAc-(1-&gt;4)-Mur2Ac(oyl-L-Ala-gamma-D-Glu-L-Lys-D-Ala-D-Ala)](n)-di-trans,octa-cis-undecaprenyl diphosphate + beta-D-GlcNAc-(1-&gt;4)-Mur2Ac(oyl-L-Ala-gamma-D-Glu-L-Lys-D-Ala-D-Ala)-di-trans,octa-cis-undecaprenyl diphosphate = [GlcNAc-(1-&gt;4)-Mur2Ac(oyl-L-Ala-gamma-D-Glu-L-Lys-D-Ala-D-Ala)](n+1)-di-trans,octa-cis-undecaprenyl diphosphate + di-trans,octa-cis-undecaprenyl diphosphate + H(+)</text>
        <dbReference type="Rhea" id="RHEA:23708"/>
        <dbReference type="Rhea" id="RHEA-COMP:9602"/>
        <dbReference type="Rhea" id="RHEA-COMP:9603"/>
        <dbReference type="ChEBI" id="CHEBI:15378"/>
        <dbReference type="ChEBI" id="CHEBI:58405"/>
        <dbReference type="ChEBI" id="CHEBI:60033"/>
        <dbReference type="ChEBI" id="CHEBI:78435"/>
        <dbReference type="EC" id="2.4.99.28"/>
    </reaction>
</comment>
<evidence type="ECO:0000256" key="10">
    <source>
        <dbReference type="ARBA" id="ARBA00023316"/>
    </source>
</evidence>
<keyword evidence="5 11" id="KW-0812">Transmembrane</keyword>
<dbReference type="GO" id="GO:0008955">
    <property type="term" value="F:peptidoglycan glycosyltransferase activity"/>
    <property type="evidence" value="ECO:0007669"/>
    <property type="project" value="UniProtKB-UniRule"/>
</dbReference>
<evidence type="ECO:0000256" key="11">
    <source>
        <dbReference type="HAMAP-Rule" id="MF_00766"/>
    </source>
</evidence>
<dbReference type="HAMAP" id="MF_00766">
    <property type="entry name" value="PGT_MtgA"/>
    <property type="match status" value="1"/>
</dbReference>
<dbReference type="EC" id="2.4.99.28" evidence="11"/>
<comment type="similarity">
    <text evidence="11">Belongs to the glycosyltransferase 51 family.</text>
</comment>
<dbReference type="GO" id="GO:0008360">
    <property type="term" value="P:regulation of cell shape"/>
    <property type="evidence" value="ECO:0007669"/>
    <property type="project" value="UniProtKB-KW"/>
</dbReference>
<dbReference type="GO" id="GO:0005886">
    <property type="term" value="C:plasma membrane"/>
    <property type="evidence" value="ECO:0007669"/>
    <property type="project" value="UniProtKB-SubCell"/>
</dbReference>
<evidence type="ECO:0000256" key="5">
    <source>
        <dbReference type="ARBA" id="ARBA00022692"/>
    </source>
</evidence>
<evidence type="ECO:0000259" key="12">
    <source>
        <dbReference type="Pfam" id="PF00912"/>
    </source>
</evidence>
<dbReference type="InterPro" id="IPR011812">
    <property type="entry name" value="Pep_trsgly"/>
</dbReference>
<dbReference type="InterPro" id="IPR023346">
    <property type="entry name" value="Lysozyme-like_dom_sf"/>
</dbReference>
<evidence type="ECO:0000256" key="1">
    <source>
        <dbReference type="ARBA" id="ARBA00022475"/>
    </source>
</evidence>
<comment type="subcellular location">
    <subcellularLocation>
        <location evidence="11">Cell inner membrane</location>
        <topology evidence="11">Single-pass membrane protein</topology>
    </subcellularLocation>
</comment>
<evidence type="ECO:0000256" key="7">
    <source>
        <dbReference type="ARBA" id="ARBA00022984"/>
    </source>
</evidence>
<dbReference type="GO" id="GO:0009252">
    <property type="term" value="P:peptidoglycan biosynthetic process"/>
    <property type="evidence" value="ECO:0007669"/>
    <property type="project" value="UniProtKB-UniRule"/>
</dbReference>
<organism evidence="13 14">
    <name type="scientific">Arenicella chitinivorans</name>
    <dbReference type="NCBI Taxonomy" id="1329800"/>
    <lineage>
        <taxon>Bacteria</taxon>
        <taxon>Pseudomonadati</taxon>
        <taxon>Pseudomonadota</taxon>
        <taxon>Gammaproteobacteria</taxon>
        <taxon>Arenicellales</taxon>
        <taxon>Arenicellaceae</taxon>
        <taxon>Arenicella</taxon>
    </lineage>
</organism>
<comment type="function">
    <text evidence="11">Peptidoglycan polymerase that catalyzes glycan chain elongation from lipid-linked precursors.</text>
</comment>
<reference evidence="13" key="2">
    <citation type="submission" date="2020-09" db="EMBL/GenBank/DDBJ databases">
        <authorList>
            <person name="Sun Q."/>
            <person name="Kim S."/>
        </authorList>
    </citation>
    <scope>NUCLEOTIDE SEQUENCE</scope>
    <source>
        <strain evidence="13">KCTC 12711</strain>
    </source>
</reference>
<keyword evidence="1 11" id="KW-1003">Cell membrane</keyword>
<accession>A0A918VST8</accession>
<keyword evidence="2 11" id="KW-0997">Cell inner membrane</keyword>
<keyword evidence="14" id="KW-1185">Reference proteome</keyword>
<feature type="transmembrane region" description="Helical" evidence="11">
    <location>
        <begin position="45"/>
        <end position="71"/>
    </location>
</feature>
<evidence type="ECO:0000256" key="6">
    <source>
        <dbReference type="ARBA" id="ARBA00022960"/>
    </source>
</evidence>
<evidence type="ECO:0000313" key="13">
    <source>
        <dbReference type="EMBL" id="GHA19608.1"/>
    </source>
</evidence>
<dbReference type="Proteomes" id="UP000614811">
    <property type="component" value="Unassembled WGS sequence"/>
</dbReference>
<keyword evidence="7 11" id="KW-0573">Peptidoglycan synthesis</keyword>
<dbReference type="SUPFAM" id="SSF53955">
    <property type="entry name" value="Lysozyme-like"/>
    <property type="match status" value="1"/>
</dbReference>
<name>A0A918VST8_9GAMM</name>
<dbReference type="InterPro" id="IPR001264">
    <property type="entry name" value="Glyco_trans_51"/>
</dbReference>
<keyword evidence="9 11" id="KW-0472">Membrane</keyword>
<dbReference type="InterPro" id="IPR036950">
    <property type="entry name" value="PBP_transglycosylase"/>
</dbReference>
<dbReference type="NCBIfam" id="TIGR02070">
    <property type="entry name" value="mono_pep_trsgly"/>
    <property type="match status" value="1"/>
</dbReference>